<feature type="compositionally biased region" description="Pro residues" evidence="7">
    <location>
        <begin position="14"/>
        <end position="28"/>
    </location>
</feature>
<comment type="catalytic activity">
    <reaction evidence="5">
        <text>2-methyl-3-oxopropanoate + NAD(+) + CoA + H2O = propanoyl-CoA + hydrogencarbonate + NADH + H(+)</text>
        <dbReference type="Rhea" id="RHEA:20804"/>
        <dbReference type="ChEBI" id="CHEBI:15377"/>
        <dbReference type="ChEBI" id="CHEBI:15378"/>
        <dbReference type="ChEBI" id="CHEBI:17544"/>
        <dbReference type="ChEBI" id="CHEBI:57287"/>
        <dbReference type="ChEBI" id="CHEBI:57392"/>
        <dbReference type="ChEBI" id="CHEBI:57540"/>
        <dbReference type="ChEBI" id="CHEBI:57700"/>
        <dbReference type="ChEBI" id="CHEBI:57945"/>
        <dbReference type="EC" id="1.2.1.27"/>
    </reaction>
    <physiologicalReaction direction="left-to-right" evidence="5">
        <dbReference type="Rhea" id="RHEA:20805"/>
    </physiologicalReaction>
</comment>
<organism evidence="9">
    <name type="scientific">Plutella xylostella</name>
    <name type="common">Diamondback moth</name>
    <name type="synonym">Plutella maculipennis</name>
    <dbReference type="NCBI Taxonomy" id="51655"/>
    <lineage>
        <taxon>Eukaryota</taxon>
        <taxon>Metazoa</taxon>
        <taxon>Ecdysozoa</taxon>
        <taxon>Arthropoda</taxon>
        <taxon>Hexapoda</taxon>
        <taxon>Insecta</taxon>
        <taxon>Pterygota</taxon>
        <taxon>Neoptera</taxon>
        <taxon>Endopterygota</taxon>
        <taxon>Lepidoptera</taxon>
        <taxon>Glossata</taxon>
        <taxon>Ditrysia</taxon>
        <taxon>Yponomeutoidea</taxon>
        <taxon>Plutellidae</taxon>
        <taxon>Plutella</taxon>
    </lineage>
</organism>
<dbReference type="SUPFAM" id="SSF53720">
    <property type="entry name" value="ALDH-like"/>
    <property type="match status" value="1"/>
</dbReference>
<dbReference type="PANTHER" id="PTHR43866">
    <property type="entry name" value="MALONATE-SEMIALDEHYDE DEHYDROGENASE"/>
    <property type="match status" value="1"/>
</dbReference>
<dbReference type="EMBL" id="GEYN01000006">
    <property type="protein sequence ID" value="JAV02123.1"/>
    <property type="molecule type" value="mRNA"/>
</dbReference>
<accession>A0A1L8D6N8</accession>
<evidence type="ECO:0000256" key="5">
    <source>
        <dbReference type="ARBA" id="ARBA00047644"/>
    </source>
</evidence>
<dbReference type="GO" id="GO:0005739">
    <property type="term" value="C:mitochondrion"/>
    <property type="evidence" value="ECO:0007669"/>
    <property type="project" value="TreeGrafter"/>
</dbReference>
<comment type="catalytic activity">
    <reaction evidence="6">
        <text>3-oxopropanoate + NAD(+) + CoA + H2O = hydrogencarbonate + acetyl-CoA + NADH + H(+)</text>
        <dbReference type="Rhea" id="RHEA:76615"/>
        <dbReference type="ChEBI" id="CHEBI:15377"/>
        <dbReference type="ChEBI" id="CHEBI:15378"/>
        <dbReference type="ChEBI" id="CHEBI:17544"/>
        <dbReference type="ChEBI" id="CHEBI:33190"/>
        <dbReference type="ChEBI" id="CHEBI:57287"/>
        <dbReference type="ChEBI" id="CHEBI:57288"/>
        <dbReference type="ChEBI" id="CHEBI:57540"/>
        <dbReference type="ChEBI" id="CHEBI:57945"/>
        <dbReference type="EC" id="1.2.1.27"/>
    </reaction>
    <physiologicalReaction direction="left-to-right" evidence="6">
        <dbReference type="Rhea" id="RHEA:76616"/>
    </physiologicalReaction>
</comment>
<protein>
    <recommendedName>
        <fullName evidence="3">Probable methylmalonate-semialdehyde/malonate-semialdehyde dehydrogenase [acylating], mitochondrial</fullName>
    </recommendedName>
    <alternativeName>
        <fullName evidence="4">Malonate-semialdehyde dehydrogenase [acylating]</fullName>
    </alternativeName>
</protein>
<feature type="region of interest" description="Disordered" evidence="7">
    <location>
        <begin position="1"/>
        <end position="32"/>
    </location>
</feature>
<dbReference type="InterPro" id="IPR016161">
    <property type="entry name" value="Ald_DH/histidinol_DH"/>
</dbReference>
<name>A0A1L8D6N8_PLUXY</name>
<evidence type="ECO:0000313" key="9">
    <source>
        <dbReference type="EMBL" id="JAV02123.1"/>
    </source>
</evidence>
<evidence type="ECO:0000256" key="2">
    <source>
        <dbReference type="ARBA" id="ARBA00037458"/>
    </source>
</evidence>
<dbReference type="InterPro" id="IPR015590">
    <property type="entry name" value="Aldehyde_DH_dom"/>
</dbReference>
<evidence type="ECO:0000256" key="6">
    <source>
        <dbReference type="ARBA" id="ARBA00048821"/>
    </source>
</evidence>
<evidence type="ECO:0000256" key="7">
    <source>
        <dbReference type="SAM" id="MobiDB-lite"/>
    </source>
</evidence>
<proteinExistence type="evidence at transcript level"/>
<evidence type="ECO:0000256" key="3">
    <source>
        <dbReference type="ARBA" id="ARBA00039517"/>
    </source>
</evidence>
<evidence type="ECO:0000256" key="1">
    <source>
        <dbReference type="ARBA" id="ARBA00009986"/>
    </source>
</evidence>
<evidence type="ECO:0000259" key="8">
    <source>
        <dbReference type="Pfam" id="PF00171"/>
    </source>
</evidence>
<dbReference type="GO" id="GO:0006574">
    <property type="term" value="P:L-valine catabolic process"/>
    <property type="evidence" value="ECO:0007669"/>
    <property type="project" value="TreeGrafter"/>
</dbReference>
<dbReference type="InterPro" id="IPR016163">
    <property type="entry name" value="Ald_DH_C"/>
</dbReference>
<sequence length="82" mass="8906">MHIHSLYRLNPTCPLHPTPPQSNLPPTPTGEAKEWIPDLVARAKALKVNAGHVPGTDVGPVISVQAKDRINRLVESGESRDI</sequence>
<dbReference type="PANTHER" id="PTHR43866:SF3">
    <property type="entry name" value="METHYLMALONATE-SEMIALDEHYDE DEHYDROGENASE [ACYLATING], MITOCHONDRIAL"/>
    <property type="match status" value="1"/>
</dbReference>
<dbReference type="InterPro" id="IPR010061">
    <property type="entry name" value="MeMal-semiAld_DH"/>
</dbReference>
<evidence type="ECO:0000256" key="4">
    <source>
        <dbReference type="ARBA" id="ARBA00042419"/>
    </source>
</evidence>
<feature type="domain" description="Aldehyde dehydrogenase" evidence="8">
    <location>
        <begin position="33"/>
        <end position="79"/>
    </location>
</feature>
<dbReference type="GO" id="GO:0004491">
    <property type="term" value="F:methylmalonate-semialdehyde dehydrogenase (acylating, NAD) activity"/>
    <property type="evidence" value="ECO:0007669"/>
    <property type="project" value="UniProtKB-EC"/>
</dbReference>
<comment type="similarity">
    <text evidence="1">Belongs to the aldehyde dehydrogenase family.</text>
</comment>
<dbReference type="AlphaFoldDB" id="A0A1L8D6N8"/>
<reference evidence="9" key="1">
    <citation type="submission" date="2016-08" db="EMBL/GenBank/DDBJ databases">
        <title>Transcriptome of the diamond-back moth (Plutella xylostella).</title>
        <authorList>
            <person name="He P."/>
        </authorList>
    </citation>
    <scope>NUCLEOTIDE SEQUENCE</scope>
    <source>
        <strain evidence="9">Lab strain</strain>
        <tissue evidence="9">Multi</tissue>
    </source>
</reference>
<comment type="function">
    <text evidence="2">Probable malonate and methylmalonate semialdehyde dehydrogenase involved in the catabolism of valine, thymine, and compounds catabolized by way of beta-alanine, including uracil and cytidine.</text>
</comment>
<dbReference type="Pfam" id="PF00171">
    <property type="entry name" value="Aldedh"/>
    <property type="match status" value="1"/>
</dbReference>
<dbReference type="Gene3D" id="3.40.309.10">
    <property type="entry name" value="Aldehyde Dehydrogenase, Chain A, domain 2"/>
    <property type="match status" value="1"/>
</dbReference>
<dbReference type="GO" id="GO:0006210">
    <property type="term" value="P:thymine catabolic process"/>
    <property type="evidence" value="ECO:0007669"/>
    <property type="project" value="TreeGrafter"/>
</dbReference>